<evidence type="ECO:0000313" key="2">
    <source>
        <dbReference type="Proteomes" id="UP000287101"/>
    </source>
</evidence>
<evidence type="ECO:0000313" key="1">
    <source>
        <dbReference type="EMBL" id="RSU01977.1"/>
    </source>
</evidence>
<dbReference type="InterPro" id="IPR007920">
    <property type="entry name" value="UPF0223"/>
</dbReference>
<gene>
    <name evidence="1" type="ORF">CBF31_09435</name>
</gene>
<reference evidence="1 2" key="1">
    <citation type="submission" date="2017-05" db="EMBL/GenBank/DDBJ databases">
        <title>Vagococcus spp. assemblies.</title>
        <authorList>
            <person name="Gulvik C.A."/>
        </authorList>
    </citation>
    <scope>NUCLEOTIDE SEQUENCE [LARGE SCALE GENOMIC DNA]</scope>
    <source>
        <strain evidence="1 2">CCUG 41755</strain>
    </source>
</reference>
<dbReference type="Gene3D" id="1.10.220.80">
    <property type="entry name" value="BH2638-like"/>
    <property type="match status" value="1"/>
</dbReference>
<organism evidence="1 2">
    <name type="scientific">Vagococcus fessus</name>
    <dbReference type="NCBI Taxonomy" id="120370"/>
    <lineage>
        <taxon>Bacteria</taxon>
        <taxon>Bacillati</taxon>
        <taxon>Bacillota</taxon>
        <taxon>Bacilli</taxon>
        <taxon>Lactobacillales</taxon>
        <taxon>Enterococcaceae</taxon>
        <taxon>Vagococcus</taxon>
    </lineage>
</organism>
<dbReference type="AlphaFoldDB" id="A0A430A5A3"/>
<dbReference type="PIRSF" id="PIRSF037260">
    <property type="entry name" value="UPF0223"/>
    <property type="match status" value="1"/>
</dbReference>
<dbReference type="NCBIfam" id="NF003353">
    <property type="entry name" value="PRK04387.1"/>
    <property type="match status" value="1"/>
</dbReference>
<protein>
    <submittedName>
        <fullName evidence="1">Uncharacterized protein</fullName>
    </submittedName>
</protein>
<comment type="caution">
    <text evidence="1">The sequence shown here is derived from an EMBL/GenBank/DDBJ whole genome shotgun (WGS) entry which is preliminary data.</text>
</comment>
<accession>A0A430A5A3</accession>
<dbReference type="InterPro" id="IPR023324">
    <property type="entry name" value="BH2638-like_sf"/>
</dbReference>
<keyword evidence="2" id="KW-1185">Reference proteome</keyword>
<dbReference type="OrthoDB" id="1649074at2"/>
<dbReference type="EMBL" id="NGJY01000004">
    <property type="protein sequence ID" value="RSU01977.1"/>
    <property type="molecule type" value="Genomic_DNA"/>
</dbReference>
<sequence length="93" mass="10684">MEESYSYPLDLDWSQAEMVVVMEMWQVLEDVYEKGVDKVTFLSVYKKFKTVVKSIGEERQLGKDFEAASGYSLYRTVQEAKKTPGTILKMKGA</sequence>
<proteinExistence type="predicted"/>
<dbReference type="RefSeq" id="WP_126832401.1">
    <property type="nucleotide sequence ID" value="NZ_CBCRYB010000005.1"/>
</dbReference>
<dbReference type="Proteomes" id="UP000287101">
    <property type="component" value="Unassembled WGS sequence"/>
</dbReference>
<name>A0A430A5A3_9ENTE</name>
<dbReference type="Pfam" id="PF05256">
    <property type="entry name" value="UPF0223"/>
    <property type="match status" value="1"/>
</dbReference>
<dbReference type="SUPFAM" id="SSF158504">
    <property type="entry name" value="BH2638-like"/>
    <property type="match status" value="1"/>
</dbReference>